<dbReference type="HOGENOM" id="CLU_035377_1_0_1"/>
<reference evidence="1" key="2">
    <citation type="submission" date="2024-10" db="UniProtKB">
        <authorList>
            <consortium name="EnsemblProtists"/>
        </authorList>
    </citation>
    <scope>IDENTIFICATION</scope>
</reference>
<dbReference type="PaxDb" id="2903-EOD21144"/>
<dbReference type="KEGG" id="ehx:EMIHUDRAFT_241616"/>
<dbReference type="eggNOG" id="KOG2177">
    <property type="taxonomic scope" value="Eukaryota"/>
</dbReference>
<organism evidence="1 2">
    <name type="scientific">Emiliania huxleyi (strain CCMP1516)</name>
    <dbReference type="NCBI Taxonomy" id="280463"/>
    <lineage>
        <taxon>Eukaryota</taxon>
        <taxon>Haptista</taxon>
        <taxon>Haptophyta</taxon>
        <taxon>Prymnesiophyceae</taxon>
        <taxon>Isochrysidales</taxon>
        <taxon>Noelaerhabdaceae</taxon>
        <taxon>Emiliania</taxon>
    </lineage>
</organism>
<protein>
    <recommendedName>
        <fullName evidence="3">BTB domain-containing protein</fullName>
    </recommendedName>
</protein>
<dbReference type="AlphaFoldDB" id="A0A0D3JCA9"/>
<name>A0A0D3JCA9_EMIH1</name>
<dbReference type="Gene3D" id="2.120.10.30">
    <property type="entry name" value="TolB, C-terminal domain"/>
    <property type="match status" value="2"/>
</dbReference>
<dbReference type="InterPro" id="IPR011333">
    <property type="entry name" value="SKP1/BTB/POZ_sf"/>
</dbReference>
<dbReference type="STRING" id="2903.R1EJT1"/>
<dbReference type="PANTHER" id="PTHR46388">
    <property type="entry name" value="NHL REPEAT-CONTAINING PROTEIN 2"/>
    <property type="match status" value="1"/>
</dbReference>
<reference evidence="2" key="1">
    <citation type="journal article" date="2013" name="Nature">
        <title>Pan genome of the phytoplankton Emiliania underpins its global distribution.</title>
        <authorList>
            <person name="Read B.A."/>
            <person name="Kegel J."/>
            <person name="Klute M.J."/>
            <person name="Kuo A."/>
            <person name="Lefebvre S.C."/>
            <person name="Maumus F."/>
            <person name="Mayer C."/>
            <person name="Miller J."/>
            <person name="Monier A."/>
            <person name="Salamov A."/>
            <person name="Young J."/>
            <person name="Aguilar M."/>
            <person name="Claverie J.M."/>
            <person name="Frickenhaus S."/>
            <person name="Gonzalez K."/>
            <person name="Herman E.K."/>
            <person name="Lin Y.C."/>
            <person name="Napier J."/>
            <person name="Ogata H."/>
            <person name="Sarno A.F."/>
            <person name="Shmutz J."/>
            <person name="Schroeder D."/>
            <person name="de Vargas C."/>
            <person name="Verret F."/>
            <person name="von Dassow P."/>
            <person name="Valentin K."/>
            <person name="Van de Peer Y."/>
            <person name="Wheeler G."/>
            <person name="Dacks J.B."/>
            <person name="Delwiche C.F."/>
            <person name="Dyhrman S.T."/>
            <person name="Glockner G."/>
            <person name="John U."/>
            <person name="Richards T."/>
            <person name="Worden A.Z."/>
            <person name="Zhang X."/>
            <person name="Grigoriev I.V."/>
            <person name="Allen A.E."/>
            <person name="Bidle K."/>
            <person name="Borodovsky M."/>
            <person name="Bowler C."/>
            <person name="Brownlee C."/>
            <person name="Cock J.M."/>
            <person name="Elias M."/>
            <person name="Gladyshev V.N."/>
            <person name="Groth M."/>
            <person name="Guda C."/>
            <person name="Hadaegh A."/>
            <person name="Iglesias-Rodriguez M.D."/>
            <person name="Jenkins J."/>
            <person name="Jones B.M."/>
            <person name="Lawson T."/>
            <person name="Leese F."/>
            <person name="Lindquist E."/>
            <person name="Lobanov A."/>
            <person name="Lomsadze A."/>
            <person name="Malik S.B."/>
            <person name="Marsh M.E."/>
            <person name="Mackinder L."/>
            <person name="Mock T."/>
            <person name="Mueller-Roeber B."/>
            <person name="Pagarete A."/>
            <person name="Parker M."/>
            <person name="Probert I."/>
            <person name="Quesneville H."/>
            <person name="Raines C."/>
            <person name="Rensing S.A."/>
            <person name="Riano-Pachon D.M."/>
            <person name="Richier S."/>
            <person name="Rokitta S."/>
            <person name="Shiraiwa Y."/>
            <person name="Soanes D.M."/>
            <person name="van der Giezen M."/>
            <person name="Wahlund T.M."/>
            <person name="Williams B."/>
            <person name="Wilson W."/>
            <person name="Wolfe G."/>
            <person name="Wurch L.L."/>
        </authorList>
    </citation>
    <scope>NUCLEOTIDE SEQUENCE</scope>
</reference>
<dbReference type="Proteomes" id="UP000013827">
    <property type="component" value="Unassembled WGS sequence"/>
</dbReference>
<accession>A0A0D3JCA9</accession>
<evidence type="ECO:0000313" key="1">
    <source>
        <dbReference type="EnsemblProtists" id="EOD21144"/>
    </source>
</evidence>
<dbReference type="CDD" id="cd18186">
    <property type="entry name" value="BTB_POZ_ZBTB_KLHL-like"/>
    <property type="match status" value="1"/>
</dbReference>
<proteinExistence type="predicted"/>
<dbReference type="RefSeq" id="XP_005773573.1">
    <property type="nucleotide sequence ID" value="XM_005773516.1"/>
</dbReference>
<keyword evidence="2" id="KW-1185">Reference proteome</keyword>
<evidence type="ECO:0000313" key="2">
    <source>
        <dbReference type="Proteomes" id="UP000013827"/>
    </source>
</evidence>
<dbReference type="OMA" id="VTCAHGE"/>
<dbReference type="EnsemblProtists" id="EOD21144">
    <property type="protein sequence ID" value="EOD21144"/>
    <property type="gene ID" value="EMIHUDRAFT_241616"/>
</dbReference>
<sequence length="418" mass="42558">MASAARKRARTAGADGELDGGAVAVADGFEAPLFGVRVVGQVTTLPLEGEDGPLALDDVTGVVSVARAPAGLRGIAISPDGSALFAADFGGRKILQVEVATGTVTTLAGSGTPGSADGVGGAAQFFCPHGVVISPDGSALFVTDWGGDKIRRVEVATGAFKHPCGVAISPDSSALFVVDRFNHKIRRVEVLATGAVITVAGSGTYGFSDGMGGAAQFYYPCGVAISPDGSALFVADDDNHKIRRVEVATGAVTTVAGSSTEGSADGVGAVAQFHNPLGVAISTDGSALLVCSADDGGLRQVCVLAPPPPPTFAPIVVPPSTLAADLGQMSGDASLPEGKVTFIVGDDEERVEHVSKNLLCIRSVFFRTMFGIGMKERDAASRAQRALDLRQLADSGFDRLTQVTCAHGEASRVQVVKH</sequence>
<dbReference type="PANTHER" id="PTHR46388:SF2">
    <property type="entry name" value="NHL REPEAT-CONTAINING PROTEIN 2"/>
    <property type="match status" value="1"/>
</dbReference>
<dbReference type="InterPro" id="IPR011042">
    <property type="entry name" value="6-blade_b-propeller_TolB-like"/>
</dbReference>
<dbReference type="GeneID" id="17266690"/>
<dbReference type="Gene3D" id="3.30.710.10">
    <property type="entry name" value="Potassium Channel Kv1.1, Chain A"/>
    <property type="match status" value="1"/>
</dbReference>
<evidence type="ECO:0008006" key="3">
    <source>
        <dbReference type="Google" id="ProtNLM"/>
    </source>
</evidence>
<dbReference type="SUPFAM" id="SSF63825">
    <property type="entry name" value="YWTD domain"/>
    <property type="match status" value="1"/>
</dbReference>